<accession>A0A840MJ41</accession>
<evidence type="ECO:0000313" key="3">
    <source>
        <dbReference type="Proteomes" id="UP000575898"/>
    </source>
</evidence>
<evidence type="ECO:0000313" key="2">
    <source>
        <dbReference type="EMBL" id="MBB5016797.1"/>
    </source>
</evidence>
<evidence type="ECO:0000256" key="1">
    <source>
        <dbReference type="SAM" id="MobiDB-lite"/>
    </source>
</evidence>
<dbReference type="AlphaFoldDB" id="A0A840MJ41"/>
<gene>
    <name evidence="2" type="ORF">HNQ59_000059</name>
</gene>
<feature type="region of interest" description="Disordered" evidence="1">
    <location>
        <begin position="21"/>
        <end position="49"/>
    </location>
</feature>
<comment type="caution">
    <text evidence="2">The sequence shown here is derived from an EMBL/GenBank/DDBJ whole genome shotgun (WGS) entry which is preliminary data.</text>
</comment>
<evidence type="ECO:0008006" key="4">
    <source>
        <dbReference type="Google" id="ProtNLM"/>
    </source>
</evidence>
<organism evidence="2 3">
    <name type="scientific">Chitinivorax tropicus</name>
    <dbReference type="NCBI Taxonomy" id="714531"/>
    <lineage>
        <taxon>Bacteria</taxon>
        <taxon>Pseudomonadati</taxon>
        <taxon>Pseudomonadota</taxon>
        <taxon>Betaproteobacteria</taxon>
        <taxon>Chitinivorax</taxon>
    </lineage>
</organism>
<feature type="compositionally biased region" description="Pro residues" evidence="1">
    <location>
        <begin position="259"/>
        <end position="271"/>
    </location>
</feature>
<feature type="region of interest" description="Disordered" evidence="1">
    <location>
        <begin position="258"/>
        <end position="278"/>
    </location>
</feature>
<sequence length="1044" mass="113747">MTMQHIGLMAGTIVMMGLAGCGSENKGQPEPATPMPASQQPQPAPPPAARELSGTVINGYVQGARVCLDLNRNGQCDDKEPQSQTDQKGQYRFSISSTLSEQELTQAWLLAEVSTGAVAADRADRPISQSEQYRLLAPVQFQGAVISPFTTMLQASLNRPATPPATPEQETRALRQLLGLGQDAPLLGDYFAIRQQQAVANKLHQQGLVLARSLAQLGGNLAATDQLLTRLAGLGRLPITDTPATEEQLQAWAKQLVSPPTPATPESPPVAKPTVEQSPFDRKWRKLAADGSALSASSSLASGWRCVEDQRALIGDQRHQGQGDVWLLATAPDAQADDIKEAAIDKLVADANKAKLCGRTRWQVPSLAQLQELNTAPFKLDGRYWATLDKALFPDHQSLSQPTQMTNGAYWSSDFQYDEQGGFQRKVYLYASQEAGHIDQVATYDSRQQQLRLRLISPTQASLGTLDQLLTTRIAALTAAQTALDAQLAAHAALPATTAGWQAKLPTADLLKRFEEALPTANKQLQAASASQDSALQSLRQLVLDASRGNALRWGFTQPDDATTAWATWQATQQANQLKLADIQATRPKLVQDIAAARTAIAVEQWLQAMDDQQLEIQARQTAFQREVKELQAQPGSQPHLQTATLSSLALQRLQQAGTDALAAGQSLLVAIQADTARKALAERLALRLAAGRTALNQSMLVYIPLRRQLEAISASASPWAKLARDGSPLPLQAGMAEGWTCVQDRVRQQVWLLADVELKSASQATIRGQSSLMYSQSGSVAGAAKPETTYHLMELAQQGQLCGRSGWRLPKLAELAALGKIEGNVLWQGMLPASHYWTQEQHNGYQVASRYPFRRPDQAGAQEGSDFILNRPLARASAWLVADDNPPTMPGALEWSDRLGQPTQRLSDARCGRDQRPDGKLWLLPEKPVDKLPGGDARPWNRSQFDNTVETVAAYLARYNQQSICGVQGGWRLVTLSELKSVSELSVADQKALGFVRDPKNRIYYHWACPDAACTQGVLHDPLTQASDRFDGFKRADVHLIHD</sequence>
<name>A0A840MJ41_9PROT</name>
<dbReference type="Proteomes" id="UP000575898">
    <property type="component" value="Unassembled WGS sequence"/>
</dbReference>
<dbReference type="RefSeq" id="WP_184033581.1">
    <property type="nucleotide sequence ID" value="NZ_JACHHY010000001.1"/>
</dbReference>
<keyword evidence="3" id="KW-1185">Reference proteome</keyword>
<protein>
    <recommendedName>
        <fullName evidence="4">DUF1566 domain-containing protein</fullName>
    </recommendedName>
</protein>
<proteinExistence type="predicted"/>
<reference evidence="2 3" key="1">
    <citation type="submission" date="2020-08" db="EMBL/GenBank/DDBJ databases">
        <title>Genomic Encyclopedia of Type Strains, Phase IV (KMG-IV): sequencing the most valuable type-strain genomes for metagenomic binning, comparative biology and taxonomic classification.</title>
        <authorList>
            <person name="Goeker M."/>
        </authorList>
    </citation>
    <scope>NUCLEOTIDE SEQUENCE [LARGE SCALE GENOMIC DNA]</scope>
    <source>
        <strain evidence="2 3">DSM 27165</strain>
    </source>
</reference>
<dbReference type="EMBL" id="JACHHY010000001">
    <property type="protein sequence ID" value="MBB5016797.1"/>
    <property type="molecule type" value="Genomic_DNA"/>
</dbReference>